<dbReference type="EMBL" id="CAADRP010001996">
    <property type="protein sequence ID" value="VFU58753.1"/>
    <property type="molecule type" value="Genomic_DNA"/>
</dbReference>
<feature type="compositionally biased region" description="Basic and acidic residues" evidence="1">
    <location>
        <begin position="56"/>
        <end position="67"/>
    </location>
</feature>
<dbReference type="AlphaFoldDB" id="A0A6N2N9W4"/>
<name>A0A6N2N9W4_SALVM</name>
<organism evidence="2">
    <name type="scientific">Salix viminalis</name>
    <name type="common">Common osier</name>
    <name type="synonym">Basket willow</name>
    <dbReference type="NCBI Taxonomy" id="40686"/>
    <lineage>
        <taxon>Eukaryota</taxon>
        <taxon>Viridiplantae</taxon>
        <taxon>Streptophyta</taxon>
        <taxon>Embryophyta</taxon>
        <taxon>Tracheophyta</taxon>
        <taxon>Spermatophyta</taxon>
        <taxon>Magnoliopsida</taxon>
        <taxon>eudicotyledons</taxon>
        <taxon>Gunneridae</taxon>
        <taxon>Pentapetalae</taxon>
        <taxon>rosids</taxon>
        <taxon>fabids</taxon>
        <taxon>Malpighiales</taxon>
        <taxon>Salicaceae</taxon>
        <taxon>Saliceae</taxon>
        <taxon>Salix</taxon>
    </lineage>
</organism>
<proteinExistence type="predicted"/>
<gene>
    <name evidence="2" type="ORF">SVIM_LOCUS429899</name>
</gene>
<protein>
    <submittedName>
        <fullName evidence="2">Uncharacterized protein</fullName>
    </submittedName>
</protein>
<feature type="compositionally biased region" description="Basic and acidic residues" evidence="1">
    <location>
        <begin position="31"/>
        <end position="42"/>
    </location>
</feature>
<feature type="region of interest" description="Disordered" evidence="1">
    <location>
        <begin position="29"/>
        <end position="145"/>
    </location>
</feature>
<evidence type="ECO:0000313" key="2">
    <source>
        <dbReference type="EMBL" id="VFU58753.1"/>
    </source>
</evidence>
<feature type="compositionally biased region" description="Basic and acidic residues" evidence="1">
    <location>
        <begin position="89"/>
        <end position="136"/>
    </location>
</feature>
<evidence type="ECO:0000256" key="1">
    <source>
        <dbReference type="SAM" id="MobiDB-lite"/>
    </source>
</evidence>
<accession>A0A6N2N9W4</accession>
<sequence length="226" mass="25198">MPAYCTKCYHVGHHMYNCMLLDNNVRPRQPLKHDETAPKNDTKIASNNNLKTATEGGKKNKEEWVEVRHKKAAHKHVENNAKGNPIPPLDKEESRKLDKDNPIQPQDKGKSIETDNHPILVDDAKTQDREIGKETPTDSMVGDSQPIGLCGLNTNDTIPSNCNTIDSTKSLNSMLSIEILLDETLKGCAIHFSKKDLGKRNLRAEFNETAIAKVIDAIPLNICLND</sequence>
<reference evidence="2" key="1">
    <citation type="submission" date="2019-03" db="EMBL/GenBank/DDBJ databases">
        <authorList>
            <person name="Mank J."/>
            <person name="Almeida P."/>
        </authorList>
    </citation>
    <scope>NUCLEOTIDE SEQUENCE</scope>
    <source>
        <strain evidence="2">78183</strain>
    </source>
</reference>
<feature type="compositionally biased region" description="Polar residues" evidence="1">
    <location>
        <begin position="43"/>
        <end position="52"/>
    </location>
</feature>